<evidence type="ECO:0000313" key="7">
    <source>
        <dbReference type="EMBL" id="EUA65732.1"/>
    </source>
</evidence>
<accession>X8DAU7</accession>
<comment type="subcellular location">
    <subcellularLocation>
        <location evidence="1">Cell membrane</location>
    </subcellularLocation>
</comment>
<keyword evidence="4" id="KW-0812">Transmembrane</keyword>
<dbReference type="Gene3D" id="2.60.40.2880">
    <property type="entry name" value="MmpS1-5, C-terminal soluble domain"/>
    <property type="match status" value="1"/>
</dbReference>
<dbReference type="GO" id="GO:0005886">
    <property type="term" value="C:plasma membrane"/>
    <property type="evidence" value="ECO:0007669"/>
    <property type="project" value="UniProtKB-SubCell"/>
</dbReference>
<gene>
    <name evidence="7" type="ORF">I553_8005</name>
</gene>
<comment type="similarity">
    <text evidence="2">Belongs to the MmpS family.</text>
</comment>
<dbReference type="InterPro" id="IPR008693">
    <property type="entry name" value="MmpS"/>
</dbReference>
<evidence type="ECO:0000256" key="5">
    <source>
        <dbReference type="ARBA" id="ARBA00022989"/>
    </source>
</evidence>
<keyword evidence="3" id="KW-1003">Cell membrane</keyword>
<evidence type="ECO:0000256" key="1">
    <source>
        <dbReference type="ARBA" id="ARBA00004236"/>
    </source>
</evidence>
<keyword evidence="5" id="KW-1133">Transmembrane helix</keyword>
<evidence type="ECO:0000256" key="3">
    <source>
        <dbReference type="ARBA" id="ARBA00022475"/>
    </source>
</evidence>
<dbReference type="PATRIC" id="fig|1299334.3.peg.2169"/>
<sequence length="267" mass="28543">MAKPSINTGANPVVRVQQRAEVGQQEGADHGTAAQQISAVQKYRPPTERPVRWWCHLVAPSTVDGGDIPTDERGLGRSGSPSNQWRWCLSSLDHVEFGQHSDCCRKASWFRLRKHADTGPRRATMEHHYDQSTVITAAPKHTPVGAPLLFGITIAFAAAAAVGGAPVGAAVADRPLLPPSSETIRYQVNGSPGVAAYLNYAIDYTQQYQTNVPLPWTKEFTVPPGQVYVLSAQSSGTGSITCTISIDGKVVSNMTSTGTPARAACSH</sequence>
<comment type="caution">
    <text evidence="7">The sequence shown here is derived from an EMBL/GenBank/DDBJ whole genome shotgun (WGS) entry which is preliminary data.</text>
</comment>
<evidence type="ECO:0000256" key="6">
    <source>
        <dbReference type="ARBA" id="ARBA00023136"/>
    </source>
</evidence>
<name>X8DAU7_MYCXE</name>
<evidence type="ECO:0000256" key="2">
    <source>
        <dbReference type="ARBA" id="ARBA00007531"/>
    </source>
</evidence>
<dbReference type="AlphaFoldDB" id="X8DAU7"/>
<organism evidence="7">
    <name type="scientific">Mycobacterium xenopi 4042</name>
    <dbReference type="NCBI Taxonomy" id="1299334"/>
    <lineage>
        <taxon>Bacteria</taxon>
        <taxon>Bacillati</taxon>
        <taxon>Actinomycetota</taxon>
        <taxon>Actinomycetes</taxon>
        <taxon>Mycobacteriales</taxon>
        <taxon>Mycobacteriaceae</taxon>
        <taxon>Mycobacterium</taxon>
    </lineage>
</organism>
<dbReference type="InterPro" id="IPR038468">
    <property type="entry name" value="MmpS_C"/>
</dbReference>
<reference evidence="7" key="1">
    <citation type="submission" date="2014-01" db="EMBL/GenBank/DDBJ databases">
        <authorList>
            <person name="Brown-Elliot B."/>
            <person name="Wallace R."/>
            <person name="Lenaerts A."/>
            <person name="Ordway D."/>
            <person name="DeGroote M.A."/>
            <person name="Parker T."/>
            <person name="Sizemore C."/>
            <person name="Tallon L.J."/>
            <person name="Sadzewicz L.K."/>
            <person name="Sengamalay N."/>
            <person name="Fraser C.M."/>
            <person name="Hine E."/>
            <person name="Shefchek K.A."/>
            <person name="Das S.P."/>
            <person name="Tettelin H."/>
        </authorList>
    </citation>
    <scope>NUCLEOTIDE SEQUENCE [LARGE SCALE GENOMIC DNA]</scope>
    <source>
        <strain evidence="7">4042</strain>
    </source>
</reference>
<dbReference type="EMBL" id="JAOB01000026">
    <property type="protein sequence ID" value="EUA65732.1"/>
    <property type="molecule type" value="Genomic_DNA"/>
</dbReference>
<proteinExistence type="inferred from homology"/>
<dbReference type="Pfam" id="PF05423">
    <property type="entry name" value="Mycobact_memb"/>
    <property type="match status" value="1"/>
</dbReference>
<protein>
    <submittedName>
        <fullName evidence="7">Conserved membrane family protein</fullName>
    </submittedName>
</protein>
<keyword evidence="6" id="KW-0472">Membrane</keyword>
<evidence type="ECO:0000256" key="4">
    <source>
        <dbReference type="ARBA" id="ARBA00022692"/>
    </source>
</evidence>